<evidence type="ECO:0000313" key="5">
    <source>
        <dbReference type="Proteomes" id="UP000054015"/>
    </source>
</evidence>
<dbReference type="GO" id="GO:0016783">
    <property type="term" value="F:sulfurtransferase activity"/>
    <property type="evidence" value="ECO:0007669"/>
    <property type="project" value="InterPro"/>
</dbReference>
<evidence type="ECO:0000256" key="2">
    <source>
        <dbReference type="ARBA" id="ARBA00023150"/>
    </source>
</evidence>
<gene>
    <name evidence="3" type="ORF">XD40_2149</name>
    <name evidence="4" type="ORF">XD48_1888</name>
</gene>
<dbReference type="EMBL" id="LGEX01000071">
    <property type="protein sequence ID" value="KUK05879.1"/>
    <property type="molecule type" value="Genomic_DNA"/>
</dbReference>
<comment type="caution">
    <text evidence="4">The sequence shown here is derived from an EMBL/GenBank/DDBJ whole genome shotgun (WGS) entry which is preliminary data.</text>
</comment>
<evidence type="ECO:0000313" key="3">
    <source>
        <dbReference type="EMBL" id="KUJ92660.1"/>
    </source>
</evidence>
<keyword evidence="1" id="KW-0963">Cytoplasm</keyword>
<evidence type="ECO:0000256" key="1">
    <source>
        <dbReference type="ARBA" id="ARBA00022490"/>
    </source>
</evidence>
<name>A0A101DZF7_ARCFL</name>
<keyword evidence="2" id="KW-0501">Molybdenum cofactor biosynthesis</keyword>
<dbReference type="InterPro" id="IPR016193">
    <property type="entry name" value="Cytidine_deaminase-like"/>
</dbReference>
<reference evidence="4" key="1">
    <citation type="journal article" date="2015" name="MBio">
        <title>Genome-resolved metagenomic analysis reveals roles for candidate phyla and other microbial community members in biogeochemical transformations in oil reservoirs.</title>
        <authorList>
            <person name="Hu P."/>
            <person name="Tom L."/>
            <person name="Singh A."/>
            <person name="Thomas B.C."/>
            <person name="Baker B.J."/>
            <person name="Piceno Y.M."/>
            <person name="Andersen G.L."/>
            <person name="Banfield J.F."/>
        </authorList>
    </citation>
    <scope>NUCLEOTIDE SEQUENCE [LARGE SCALE GENOMIC DNA]</scope>
    <source>
        <strain evidence="4">49_2300</strain>
        <strain evidence="3">49_95</strain>
    </source>
</reference>
<evidence type="ECO:0000313" key="4">
    <source>
        <dbReference type="EMBL" id="KUK05879.1"/>
    </source>
</evidence>
<dbReference type="SUPFAM" id="SSF53927">
    <property type="entry name" value="Cytidine deaminase-like"/>
    <property type="match status" value="1"/>
</dbReference>
<dbReference type="PATRIC" id="fig|2234.6.peg.1039"/>
<dbReference type="Proteomes" id="UP000054015">
    <property type="component" value="Unassembled WGS sequence"/>
</dbReference>
<dbReference type="PANTHER" id="PTHR30592:SF1">
    <property type="entry name" value="SULFUR CARRIER PROTEIN FDHD"/>
    <property type="match status" value="1"/>
</dbReference>
<reference evidence="5 6" key="2">
    <citation type="journal article" date="2015" name="MBio">
        <title>Genome-Resolved Metagenomic Analysis Reveals Roles for Candidate Phyla and Other Microbial Community Members in Biogeochemical Transformations in Oil Reservoirs.</title>
        <authorList>
            <person name="Hu P."/>
            <person name="Tom L."/>
            <person name="Singh A."/>
            <person name="Thomas B.C."/>
            <person name="Baker B.J."/>
            <person name="Piceno Y.M."/>
            <person name="Andersen G.L."/>
            <person name="Banfield J.F."/>
        </authorList>
    </citation>
    <scope>NUCLEOTIDE SEQUENCE [LARGE SCALE GENOMIC DNA]</scope>
</reference>
<dbReference type="AlphaFoldDB" id="A0A101DZF7"/>
<dbReference type="Pfam" id="PF02634">
    <property type="entry name" value="FdhD-NarQ"/>
    <property type="match status" value="1"/>
</dbReference>
<sequence length="125" mass="13820">MKWERGSQYAETERALDYLNVEEYERTHGYHIAAIVGKDGLIVRRYDVGRHNAVDKAIGAALLMGVDLSRTFLLLSGRISRGIAMKCVRAGIPLVVSKAAILDSAIKVCEKKWFGCSVLCNKCSC</sequence>
<evidence type="ECO:0000313" key="6">
    <source>
        <dbReference type="Proteomes" id="UP000054307"/>
    </source>
</evidence>
<dbReference type="Gene3D" id="3.40.140.10">
    <property type="entry name" value="Cytidine Deaminase, domain 2"/>
    <property type="match status" value="1"/>
</dbReference>
<dbReference type="InterPro" id="IPR003786">
    <property type="entry name" value="FdhD"/>
</dbReference>
<dbReference type="GO" id="GO:0006777">
    <property type="term" value="P:Mo-molybdopterin cofactor biosynthetic process"/>
    <property type="evidence" value="ECO:0007669"/>
    <property type="project" value="UniProtKB-KW"/>
</dbReference>
<dbReference type="PANTHER" id="PTHR30592">
    <property type="entry name" value="FORMATE DEHYDROGENASE"/>
    <property type="match status" value="1"/>
</dbReference>
<accession>A0A101DZF7</accession>
<dbReference type="EMBL" id="LGEQ01000059">
    <property type="protein sequence ID" value="KUJ92660.1"/>
    <property type="molecule type" value="Genomic_DNA"/>
</dbReference>
<dbReference type="Proteomes" id="UP000054307">
    <property type="component" value="Unassembled WGS sequence"/>
</dbReference>
<organism evidence="4 5">
    <name type="scientific">Archaeoglobus fulgidus</name>
    <dbReference type="NCBI Taxonomy" id="2234"/>
    <lineage>
        <taxon>Archaea</taxon>
        <taxon>Methanobacteriati</taxon>
        <taxon>Methanobacteriota</taxon>
        <taxon>Archaeoglobi</taxon>
        <taxon>Archaeoglobales</taxon>
        <taxon>Archaeoglobaceae</taxon>
        <taxon>Archaeoglobus</taxon>
    </lineage>
</organism>
<proteinExistence type="predicted"/>
<protein>
    <submittedName>
        <fullName evidence="4">Uncharacterized protein</fullName>
    </submittedName>
</protein>